<accession>A0A382KGV6</accession>
<feature type="non-terminal residue" evidence="2">
    <location>
        <position position="273"/>
    </location>
</feature>
<proteinExistence type="predicted"/>
<sequence>MADLFRTMGAAGQGGDPGRQIAMSVASGDQSEPNVDPIERIEWERLVRVAELQVADRTGLDVARGHALTIEPVTRAVWASRSFDALSPLLGRLAETLNEGPAFDDVPEGLEDDPTAAWMKGLLASIGPLMAGLMSGTLVGRLAARSLGTYDLPIPRSDDSLLVVAPNVADFGNDWNLPADDLRLWVCLHEALHHAVLGLPHVRSALTDLLTRHAGAFRNDPAPLRELMDDLDLAPLQELMGGLDPMAEPEALMQLQQVMAELQQVMSPDLVLG</sequence>
<name>A0A382KGV6_9ZZZZ</name>
<gene>
    <name evidence="2" type="ORF">METZ01_LOCUS276160</name>
</gene>
<dbReference type="PANTHER" id="PTHR39420:SF2">
    <property type="entry name" value="HYDROLASE"/>
    <property type="match status" value="1"/>
</dbReference>
<dbReference type="Pfam" id="PF10103">
    <property type="entry name" value="Zincin_2"/>
    <property type="match status" value="1"/>
</dbReference>
<evidence type="ECO:0008006" key="3">
    <source>
        <dbReference type="Google" id="ProtNLM"/>
    </source>
</evidence>
<feature type="region of interest" description="Disordered" evidence="1">
    <location>
        <begin position="1"/>
        <end position="20"/>
    </location>
</feature>
<organism evidence="2">
    <name type="scientific">marine metagenome</name>
    <dbReference type="NCBI Taxonomy" id="408172"/>
    <lineage>
        <taxon>unclassified sequences</taxon>
        <taxon>metagenomes</taxon>
        <taxon>ecological metagenomes</taxon>
    </lineage>
</organism>
<dbReference type="PANTHER" id="PTHR39420">
    <property type="match status" value="1"/>
</dbReference>
<dbReference type="EMBL" id="UINC01080402">
    <property type="protein sequence ID" value="SVC23306.1"/>
    <property type="molecule type" value="Genomic_DNA"/>
</dbReference>
<dbReference type="InterPro" id="IPR018766">
    <property type="entry name" value="Zinicin_2"/>
</dbReference>
<dbReference type="AlphaFoldDB" id="A0A382KGV6"/>
<dbReference type="InterPro" id="IPR042271">
    <property type="entry name" value="Zinicin_2_N"/>
</dbReference>
<reference evidence="2" key="1">
    <citation type="submission" date="2018-05" db="EMBL/GenBank/DDBJ databases">
        <authorList>
            <person name="Lanie J.A."/>
            <person name="Ng W.-L."/>
            <person name="Kazmierczak K.M."/>
            <person name="Andrzejewski T.M."/>
            <person name="Davidsen T.M."/>
            <person name="Wayne K.J."/>
            <person name="Tettelin H."/>
            <person name="Glass J.I."/>
            <person name="Rusch D."/>
            <person name="Podicherti R."/>
            <person name="Tsui H.-C.T."/>
            <person name="Winkler M.E."/>
        </authorList>
    </citation>
    <scope>NUCLEOTIDE SEQUENCE</scope>
</reference>
<evidence type="ECO:0000313" key="2">
    <source>
        <dbReference type="EMBL" id="SVC23306.1"/>
    </source>
</evidence>
<protein>
    <recommendedName>
        <fullName evidence="3">Hydrolase</fullName>
    </recommendedName>
</protein>
<evidence type="ECO:0000256" key="1">
    <source>
        <dbReference type="SAM" id="MobiDB-lite"/>
    </source>
</evidence>
<dbReference type="SUPFAM" id="SSF55486">
    <property type="entry name" value="Metalloproteases ('zincins'), catalytic domain"/>
    <property type="match status" value="1"/>
</dbReference>
<dbReference type="Gene3D" id="1.20.150.30">
    <property type="entry name" value="Zincin-like metallopeptidase, N-terminal domain"/>
    <property type="match status" value="1"/>
</dbReference>